<reference evidence="3 4" key="1">
    <citation type="journal article" date="2019" name="Nat. Microbiol.">
        <title>Mediterranean grassland soil C-N compound turnover is dependent on rainfall and depth, and is mediated by genomically divergent microorganisms.</title>
        <authorList>
            <person name="Diamond S."/>
            <person name="Andeer P.F."/>
            <person name="Li Z."/>
            <person name="Crits-Christoph A."/>
            <person name="Burstein D."/>
            <person name="Anantharaman K."/>
            <person name="Lane K.R."/>
            <person name="Thomas B.C."/>
            <person name="Pan C."/>
            <person name="Northen T.R."/>
            <person name="Banfield J.F."/>
        </authorList>
    </citation>
    <scope>NUCLEOTIDE SEQUENCE [LARGE SCALE GENOMIC DNA]</scope>
    <source>
        <strain evidence="3">WS_11</strain>
    </source>
</reference>
<gene>
    <name evidence="3" type="ORF">E6K81_14050</name>
</gene>
<dbReference type="SUPFAM" id="SSF53756">
    <property type="entry name" value="UDP-Glycosyltransferase/glycogen phosphorylase"/>
    <property type="match status" value="1"/>
</dbReference>
<dbReference type="InterPro" id="IPR004276">
    <property type="entry name" value="GlycoTrans_28_N"/>
</dbReference>
<dbReference type="FunFam" id="3.40.50.2000:FF:000009">
    <property type="entry name" value="Sterol 3-beta-glucosyltransferase UGT80A2"/>
    <property type="match status" value="1"/>
</dbReference>
<dbReference type="GO" id="GO:0005975">
    <property type="term" value="P:carbohydrate metabolic process"/>
    <property type="evidence" value="ECO:0007669"/>
    <property type="project" value="InterPro"/>
</dbReference>
<dbReference type="InterPro" id="IPR050426">
    <property type="entry name" value="Glycosyltransferase_28"/>
</dbReference>
<evidence type="ECO:0000313" key="3">
    <source>
        <dbReference type="EMBL" id="TMQ69812.1"/>
    </source>
</evidence>
<protein>
    <submittedName>
        <fullName evidence="3">Glycosyltransferase family 1 protein</fullName>
    </submittedName>
</protein>
<dbReference type="InterPro" id="IPR010610">
    <property type="entry name" value="EryCIII-like_C"/>
</dbReference>
<dbReference type="GO" id="GO:0008194">
    <property type="term" value="F:UDP-glycosyltransferase activity"/>
    <property type="evidence" value="ECO:0007669"/>
    <property type="project" value="InterPro"/>
</dbReference>
<evidence type="ECO:0000259" key="1">
    <source>
        <dbReference type="Pfam" id="PF03033"/>
    </source>
</evidence>
<dbReference type="GO" id="GO:0016758">
    <property type="term" value="F:hexosyltransferase activity"/>
    <property type="evidence" value="ECO:0007669"/>
    <property type="project" value="InterPro"/>
</dbReference>
<dbReference type="Gene3D" id="3.40.50.2000">
    <property type="entry name" value="Glycogen Phosphorylase B"/>
    <property type="match status" value="2"/>
</dbReference>
<dbReference type="AlphaFoldDB" id="A0A538U1R0"/>
<dbReference type="EMBL" id="VBPB01000277">
    <property type="protein sequence ID" value="TMQ69812.1"/>
    <property type="molecule type" value="Genomic_DNA"/>
</dbReference>
<organism evidence="3 4">
    <name type="scientific">Eiseniibacteriota bacterium</name>
    <dbReference type="NCBI Taxonomy" id="2212470"/>
    <lineage>
        <taxon>Bacteria</taxon>
        <taxon>Candidatus Eiseniibacteriota</taxon>
    </lineage>
</organism>
<dbReference type="PANTHER" id="PTHR48050">
    <property type="entry name" value="STEROL 3-BETA-GLUCOSYLTRANSFERASE"/>
    <property type="match status" value="1"/>
</dbReference>
<dbReference type="InterPro" id="IPR002213">
    <property type="entry name" value="UDP_glucos_trans"/>
</dbReference>
<name>A0A538U1R0_UNCEI</name>
<feature type="domain" description="Glycosyltransferase family 28 N-terminal" evidence="1">
    <location>
        <begin position="3"/>
        <end position="124"/>
    </location>
</feature>
<sequence length="416" mass="43284">MRVLLAGYGTRGDVQPLVALGRHLREAGHEVAIGASPVFATWVAAHGLDFHAIGGDIQVFLRRHAGLLTRRRPLAMRRLLEEARAEMDLAFEQTGTAAEGADLVVSGVHTAAASVAEALGVPHRTLLFCPQLIPSAQHPPMGVPWLTLPRPCNRALWWAGERAFGAVLRDALDRHRRALGLAPIGSIVGHLLTDRPIVASDPELGGLPEDAPPSIRQTGSLALAADGPLEPALERFLAAGEPPVGIGFGSMPDDDPERTTSMLVQALAATGRRGVLLSGWAGLGGRALPASVFATRSAPHAPLFARLALAVHHGGAGTTAAAARAGVPQLVVPHAADQYYWGHQVHRRGLGSRPIPRPALTAARLARAIAAVRSSDGVVANARATADALARRDGVAALAGLLEGVVAEPRAARAAA</sequence>
<dbReference type="Proteomes" id="UP000319771">
    <property type="component" value="Unassembled WGS sequence"/>
</dbReference>
<keyword evidence="3" id="KW-0808">Transferase</keyword>
<proteinExistence type="predicted"/>
<comment type="caution">
    <text evidence="3">The sequence shown here is derived from an EMBL/GenBank/DDBJ whole genome shotgun (WGS) entry which is preliminary data.</text>
</comment>
<dbReference type="PANTHER" id="PTHR48050:SF13">
    <property type="entry name" value="STEROL 3-BETA-GLUCOSYLTRANSFERASE UGT80A2"/>
    <property type="match status" value="1"/>
</dbReference>
<feature type="domain" description="Erythromycin biosynthesis protein CIII-like C-terminal" evidence="2">
    <location>
        <begin position="286"/>
        <end position="387"/>
    </location>
</feature>
<dbReference type="Pfam" id="PF03033">
    <property type="entry name" value="Glyco_transf_28"/>
    <property type="match status" value="1"/>
</dbReference>
<accession>A0A538U1R0</accession>
<dbReference type="CDD" id="cd03784">
    <property type="entry name" value="GT1_Gtf-like"/>
    <property type="match status" value="1"/>
</dbReference>
<dbReference type="Pfam" id="PF06722">
    <property type="entry name" value="EryCIII-like_C"/>
    <property type="match status" value="1"/>
</dbReference>
<evidence type="ECO:0000313" key="4">
    <source>
        <dbReference type="Proteomes" id="UP000319771"/>
    </source>
</evidence>
<evidence type="ECO:0000259" key="2">
    <source>
        <dbReference type="Pfam" id="PF06722"/>
    </source>
</evidence>
<dbReference type="GO" id="GO:0033072">
    <property type="term" value="P:vancomycin biosynthetic process"/>
    <property type="evidence" value="ECO:0007669"/>
    <property type="project" value="UniProtKB-ARBA"/>
</dbReference>